<proteinExistence type="predicted"/>
<evidence type="ECO:0000313" key="1">
    <source>
        <dbReference type="EMBL" id="VAW30894.1"/>
    </source>
</evidence>
<dbReference type="InterPro" id="IPR029060">
    <property type="entry name" value="PIN-like_dom_sf"/>
</dbReference>
<dbReference type="EMBL" id="UOEU01000107">
    <property type="protein sequence ID" value="VAW30894.1"/>
    <property type="molecule type" value="Genomic_DNA"/>
</dbReference>
<gene>
    <name evidence="1" type="ORF">MNBD_CHLOROFLEXI01-1996</name>
</gene>
<evidence type="ECO:0008006" key="2">
    <source>
        <dbReference type="Google" id="ProtNLM"/>
    </source>
</evidence>
<name>A0A3B0VGR3_9ZZZZ</name>
<organism evidence="1">
    <name type="scientific">hydrothermal vent metagenome</name>
    <dbReference type="NCBI Taxonomy" id="652676"/>
    <lineage>
        <taxon>unclassified sequences</taxon>
        <taxon>metagenomes</taxon>
        <taxon>ecological metagenomes</taxon>
    </lineage>
</organism>
<reference evidence="1" key="1">
    <citation type="submission" date="2018-06" db="EMBL/GenBank/DDBJ databases">
        <authorList>
            <person name="Zhirakovskaya E."/>
        </authorList>
    </citation>
    <scope>NUCLEOTIDE SEQUENCE</scope>
</reference>
<protein>
    <recommendedName>
        <fullName evidence="2">PIN domain-containing protein</fullName>
    </recommendedName>
</protein>
<accession>A0A3B0VGR3</accession>
<dbReference type="Gene3D" id="3.40.50.1010">
    <property type="entry name" value="5'-nuclease"/>
    <property type="match status" value="1"/>
</dbReference>
<dbReference type="AlphaFoldDB" id="A0A3B0VGR3"/>
<dbReference type="SUPFAM" id="SSF88723">
    <property type="entry name" value="PIN domain-like"/>
    <property type="match status" value="1"/>
</dbReference>
<sequence>MSTKRVYLDVCVLCRPFDDQQQARIRLETEALALILAHIRESGCNLMISPVHHAEIGAIHQPEERQHLQLLLEHLGTHTSYNLSATRQRAEALAKMGMGVADAAHIAFAEHAKAEFITVDDKLLKQCTKWVTTIWFGSPLAYCEKENLR</sequence>